<dbReference type="Gene3D" id="3.40.1690.10">
    <property type="entry name" value="secretion proteins EscU"/>
    <property type="match status" value="1"/>
</dbReference>
<proteinExistence type="predicted"/>
<name>A0A2M9CN17_9MICO</name>
<sequence length="360" mass="37630">MSGGQERTEKATPKRLKEAREKGELGTSRDLTAWLSVGAGAVSLPFLLQSGADATTAMVIDLGTFVGDPDPERALAFLAAALGTLGGMLLPFFGAVLLGALGGAVLQGGIHLKKFEVSGRNFDLVAGSKRIFGAQAMWEGAKALLKSIVVGVVLFAVAQGLMPVLMTAGGLSVASLLEAAAGGVGSLLQAAIAAGLALAALDLLVVMRRNRKRSMMTKREVRDEAKNSEGDPLVRSHRRSRQLSMSRNRMIAAVADSDVVLLNPTHIAVALKYEPGRSAPRVVAKGAGLIAARIREKAGEHRVPMVEDVPLARALHAACEVGQEIPVELYTAVARVLAFVHRLTARGSAAGVHRLAPQPA</sequence>
<dbReference type="InterPro" id="IPR006135">
    <property type="entry name" value="T3SS_substrate_exporter"/>
</dbReference>
<comment type="caution">
    <text evidence="3">The sequence shown here is derived from an EMBL/GenBank/DDBJ whole genome shotgun (WGS) entry which is preliminary data.</text>
</comment>
<feature type="compositionally biased region" description="Basic and acidic residues" evidence="1">
    <location>
        <begin position="217"/>
        <end position="234"/>
    </location>
</feature>
<feature type="transmembrane region" description="Helical" evidence="2">
    <location>
        <begin position="74"/>
        <end position="106"/>
    </location>
</feature>
<dbReference type="AlphaFoldDB" id="A0A2M9CN17"/>
<feature type="transmembrane region" description="Helical" evidence="2">
    <location>
        <begin position="186"/>
        <end position="206"/>
    </location>
</feature>
<dbReference type="Proteomes" id="UP000228758">
    <property type="component" value="Unassembled WGS sequence"/>
</dbReference>
<dbReference type="PANTHER" id="PTHR30531">
    <property type="entry name" value="FLAGELLAR BIOSYNTHETIC PROTEIN FLHB"/>
    <property type="match status" value="1"/>
</dbReference>
<dbReference type="PRINTS" id="PR00950">
    <property type="entry name" value="TYPE3IMSPROT"/>
</dbReference>
<keyword evidence="3" id="KW-0282">Flagellum</keyword>
<keyword evidence="3" id="KW-0966">Cell projection</keyword>
<dbReference type="RefSeq" id="WP_100365379.1">
    <property type="nucleotide sequence ID" value="NZ_PGFF01000001.1"/>
</dbReference>
<accession>A0A2M9CN17</accession>
<gene>
    <name evidence="3" type="ORF">CLV46_2858</name>
</gene>
<organism evidence="3 4">
    <name type="scientific">Diaminobutyricimonas aerilata</name>
    <dbReference type="NCBI Taxonomy" id="1162967"/>
    <lineage>
        <taxon>Bacteria</taxon>
        <taxon>Bacillati</taxon>
        <taxon>Actinomycetota</taxon>
        <taxon>Actinomycetes</taxon>
        <taxon>Micrococcales</taxon>
        <taxon>Microbacteriaceae</taxon>
        <taxon>Diaminobutyricimonas</taxon>
    </lineage>
</organism>
<dbReference type="EMBL" id="PGFF01000001">
    <property type="protein sequence ID" value="PJJ73272.1"/>
    <property type="molecule type" value="Genomic_DNA"/>
</dbReference>
<feature type="region of interest" description="Disordered" evidence="1">
    <location>
        <begin position="1"/>
        <end position="24"/>
    </location>
</feature>
<keyword evidence="2" id="KW-0472">Membrane</keyword>
<evidence type="ECO:0000313" key="4">
    <source>
        <dbReference type="Proteomes" id="UP000228758"/>
    </source>
</evidence>
<dbReference type="GO" id="GO:0005886">
    <property type="term" value="C:plasma membrane"/>
    <property type="evidence" value="ECO:0007669"/>
    <property type="project" value="TreeGrafter"/>
</dbReference>
<evidence type="ECO:0000256" key="2">
    <source>
        <dbReference type="SAM" id="Phobius"/>
    </source>
</evidence>
<evidence type="ECO:0000256" key="1">
    <source>
        <dbReference type="SAM" id="MobiDB-lite"/>
    </source>
</evidence>
<keyword evidence="3" id="KW-0969">Cilium</keyword>
<feature type="transmembrane region" description="Helical" evidence="2">
    <location>
        <begin position="143"/>
        <end position="166"/>
    </location>
</feature>
<dbReference type="PANTHER" id="PTHR30531:SF12">
    <property type="entry name" value="FLAGELLAR BIOSYNTHETIC PROTEIN FLHB"/>
    <property type="match status" value="1"/>
</dbReference>
<keyword evidence="2" id="KW-0812">Transmembrane</keyword>
<dbReference type="InterPro" id="IPR029025">
    <property type="entry name" value="T3SS_substrate_exporter_C"/>
</dbReference>
<reference evidence="3 4" key="1">
    <citation type="submission" date="2017-11" db="EMBL/GenBank/DDBJ databases">
        <title>Genomic Encyclopedia of Archaeal and Bacterial Type Strains, Phase II (KMG-II): From Individual Species to Whole Genera.</title>
        <authorList>
            <person name="Goeker M."/>
        </authorList>
    </citation>
    <scope>NUCLEOTIDE SEQUENCE [LARGE SCALE GENOMIC DNA]</scope>
    <source>
        <strain evidence="3 4">DSM 27393</strain>
    </source>
</reference>
<dbReference type="GO" id="GO:0009306">
    <property type="term" value="P:protein secretion"/>
    <property type="evidence" value="ECO:0007669"/>
    <property type="project" value="InterPro"/>
</dbReference>
<dbReference type="Gene3D" id="6.10.250.2080">
    <property type="match status" value="1"/>
</dbReference>
<feature type="region of interest" description="Disordered" evidence="1">
    <location>
        <begin position="216"/>
        <end position="242"/>
    </location>
</feature>
<dbReference type="Pfam" id="PF01312">
    <property type="entry name" value="Bac_export_2"/>
    <property type="match status" value="1"/>
</dbReference>
<dbReference type="SUPFAM" id="SSF160544">
    <property type="entry name" value="EscU C-terminal domain-like"/>
    <property type="match status" value="1"/>
</dbReference>
<protein>
    <submittedName>
        <fullName evidence="3">Flagellar biosynthetic protein FlhB</fullName>
    </submittedName>
</protein>
<keyword evidence="4" id="KW-1185">Reference proteome</keyword>
<keyword evidence="2" id="KW-1133">Transmembrane helix</keyword>
<dbReference type="OrthoDB" id="9807950at2"/>
<evidence type="ECO:0000313" key="3">
    <source>
        <dbReference type="EMBL" id="PJJ73272.1"/>
    </source>
</evidence>